<evidence type="ECO:0000256" key="10">
    <source>
        <dbReference type="SAM" id="Phobius"/>
    </source>
</evidence>
<evidence type="ECO:0000256" key="3">
    <source>
        <dbReference type="ARBA" id="ARBA00007898"/>
    </source>
</evidence>
<keyword evidence="5" id="KW-0732">Signal</keyword>
<dbReference type="InterPro" id="IPR002137">
    <property type="entry name" value="Beta-lactam_class-D_AS"/>
</dbReference>
<name>A0ABZ3CBT3_9ACTN</name>
<dbReference type="Pfam" id="PF03717">
    <property type="entry name" value="PBP_dimer"/>
    <property type="match status" value="1"/>
</dbReference>
<accession>A0ABZ3CBT3</accession>
<gene>
    <name evidence="13" type="ORF">PCC79_05140</name>
</gene>
<comment type="similarity">
    <text evidence="2">Belongs to the transpeptidase family.</text>
</comment>
<proteinExistence type="inferred from homology"/>
<dbReference type="InterPro" id="IPR005311">
    <property type="entry name" value="PBP_dimer"/>
</dbReference>
<feature type="domain" description="Penicillin-binding protein transpeptidase" evidence="11">
    <location>
        <begin position="375"/>
        <end position="648"/>
    </location>
</feature>
<dbReference type="SUPFAM" id="SSF56519">
    <property type="entry name" value="Penicillin binding protein dimerisation domain"/>
    <property type="match status" value="1"/>
</dbReference>
<evidence type="ECO:0000256" key="7">
    <source>
        <dbReference type="ARBA" id="ARBA00023136"/>
    </source>
</evidence>
<evidence type="ECO:0000256" key="1">
    <source>
        <dbReference type="ARBA" id="ARBA00004370"/>
    </source>
</evidence>
<evidence type="ECO:0000256" key="4">
    <source>
        <dbReference type="ARBA" id="ARBA00012865"/>
    </source>
</evidence>
<evidence type="ECO:0000313" key="13">
    <source>
        <dbReference type="EMBL" id="WZW99581.1"/>
    </source>
</evidence>
<keyword evidence="14" id="KW-1185">Reference proteome</keyword>
<dbReference type="SUPFAM" id="SSF56601">
    <property type="entry name" value="beta-lactamase/transpeptidase-like"/>
    <property type="match status" value="1"/>
</dbReference>
<dbReference type="InterPro" id="IPR012338">
    <property type="entry name" value="Beta-lactam/transpept-like"/>
</dbReference>
<evidence type="ECO:0000256" key="2">
    <source>
        <dbReference type="ARBA" id="ARBA00007171"/>
    </source>
</evidence>
<evidence type="ECO:0000259" key="12">
    <source>
        <dbReference type="Pfam" id="PF03717"/>
    </source>
</evidence>
<reference evidence="13 14" key="1">
    <citation type="journal article" date="2023" name="Environ Microbiome">
        <title>A coral-associated actinobacterium mitigates coral bleaching under heat stress.</title>
        <authorList>
            <person name="Li J."/>
            <person name="Zou Y."/>
            <person name="Li Q."/>
            <person name="Zhang J."/>
            <person name="Bourne D.G."/>
            <person name="Lyu Y."/>
            <person name="Liu C."/>
            <person name="Zhang S."/>
        </authorList>
    </citation>
    <scope>NUCLEOTIDE SEQUENCE [LARGE SCALE GENOMIC DNA]</scope>
    <source>
        <strain evidence="13 14">SCSIO 13291</strain>
    </source>
</reference>
<dbReference type="Gene3D" id="3.40.710.10">
    <property type="entry name" value="DD-peptidase/beta-lactamase superfamily"/>
    <property type="match status" value="1"/>
</dbReference>
<comment type="subcellular location">
    <subcellularLocation>
        <location evidence="1">Membrane</location>
    </subcellularLocation>
</comment>
<feature type="domain" description="Penicillin-binding protein dimerisation" evidence="12">
    <location>
        <begin position="162"/>
        <end position="318"/>
    </location>
</feature>
<sequence length="650" mass="65553">MRAPQEAPTTRGLVAAAVALVLLIAAGVWWFAVRPGQRAAQVAHDVAAGFASGVLDDALFTAPDAGALTEIYAGMGDLRPTVAVQELESRPDGTLRAHLAWSWVIHEGKPAWEYATAIDLRRGEPGQAVAPAAFGDWRAVYAPEAVAPGLQPGEHLRATRLAPVRGPILGQRDEPLAWNQPALRVGIDKTLTDAATAEASAAQIAGLLGLDAERFVAQVRGAGPRAFVEARVLRALVPAEAELARAAQRWIGVRALETTRPLGRTATFARPLLGAVGEATAEQVDASGGTIRGGDLVGRGGLQEARNHVLGGTTGFVVEAVGEGVPPPARELFRVDALDGAAVRTTIDVGVQEAAEAVLADAAATPGGPTGASALVAIRPSDGAVLAAASGPGSAGHSTATLGQFAPGSTFKIVTALAMLRAGATPDALVPCTDGLTVDGYRFDNWAGYPAAALGDVPLRTAFAWSCNSAFLAQAATLTPEQVADAAASLGLTGEKNLVVGSFSGAVPAEGTDVERAAALIGQGRVLASPLGMATVAASVAAGHTVDPVLVEEPGRTSAATPLTQAEADALASLMGAAVTDGTAAELGGIAAAHPGVRVLAKTGTASWGSPVRHHGWVVVVAGDLAVAVFCEDAPGGSSDALAIARAFLA</sequence>
<comment type="catalytic activity">
    <reaction evidence="9">
        <text>a beta-lactam + H2O = a substituted beta-amino acid</text>
        <dbReference type="Rhea" id="RHEA:20401"/>
        <dbReference type="ChEBI" id="CHEBI:15377"/>
        <dbReference type="ChEBI" id="CHEBI:35627"/>
        <dbReference type="ChEBI" id="CHEBI:140347"/>
        <dbReference type="EC" id="3.5.2.6"/>
    </reaction>
</comment>
<keyword evidence="6 9" id="KW-0378">Hydrolase</keyword>
<keyword evidence="7 10" id="KW-0472">Membrane</keyword>
<dbReference type="PANTHER" id="PTHR30627">
    <property type="entry name" value="PEPTIDOGLYCAN D,D-TRANSPEPTIDASE"/>
    <property type="match status" value="1"/>
</dbReference>
<dbReference type="RefSeq" id="WP_342373188.1">
    <property type="nucleotide sequence ID" value="NZ_CP115965.1"/>
</dbReference>
<comment type="similarity">
    <text evidence="3 9">Belongs to the class-D beta-lactamase family.</text>
</comment>
<dbReference type="PROSITE" id="PS00337">
    <property type="entry name" value="BETA_LACTAMASE_D"/>
    <property type="match status" value="1"/>
</dbReference>
<dbReference type="Gene3D" id="3.90.1310.10">
    <property type="entry name" value="Penicillin-binding protein 2a (Domain 2)"/>
    <property type="match status" value="1"/>
</dbReference>
<dbReference type="InterPro" id="IPR001460">
    <property type="entry name" value="PCN-bd_Tpept"/>
</dbReference>
<evidence type="ECO:0000256" key="6">
    <source>
        <dbReference type="ARBA" id="ARBA00022801"/>
    </source>
</evidence>
<dbReference type="EC" id="3.5.2.6" evidence="4 9"/>
<protein>
    <recommendedName>
        <fullName evidence="4 9">Beta-lactamase</fullName>
        <ecNumber evidence="4 9">3.5.2.6</ecNumber>
    </recommendedName>
</protein>
<keyword evidence="10" id="KW-0812">Transmembrane</keyword>
<dbReference type="PANTHER" id="PTHR30627:SF24">
    <property type="entry name" value="PENICILLIN-BINDING PROTEIN 4B"/>
    <property type="match status" value="1"/>
</dbReference>
<organism evidence="13 14">
    <name type="scientific">Propioniciclava soli</name>
    <dbReference type="NCBI Taxonomy" id="2775081"/>
    <lineage>
        <taxon>Bacteria</taxon>
        <taxon>Bacillati</taxon>
        <taxon>Actinomycetota</taxon>
        <taxon>Actinomycetes</taxon>
        <taxon>Propionibacteriales</taxon>
        <taxon>Propionibacteriaceae</taxon>
        <taxon>Propioniciclava</taxon>
    </lineage>
</organism>
<feature type="transmembrane region" description="Helical" evidence="10">
    <location>
        <begin position="12"/>
        <end position="32"/>
    </location>
</feature>
<evidence type="ECO:0000256" key="8">
    <source>
        <dbReference type="ARBA" id="ARBA00023251"/>
    </source>
</evidence>
<dbReference type="EMBL" id="CP115965">
    <property type="protein sequence ID" value="WZW99581.1"/>
    <property type="molecule type" value="Genomic_DNA"/>
</dbReference>
<evidence type="ECO:0000256" key="5">
    <source>
        <dbReference type="ARBA" id="ARBA00022729"/>
    </source>
</evidence>
<keyword evidence="8 9" id="KW-0046">Antibiotic resistance</keyword>
<dbReference type="InterPro" id="IPR050515">
    <property type="entry name" value="Beta-lactam/transpept"/>
</dbReference>
<dbReference type="InterPro" id="IPR036138">
    <property type="entry name" value="PBP_dimer_sf"/>
</dbReference>
<dbReference type="Pfam" id="PF00905">
    <property type="entry name" value="Transpeptidase"/>
    <property type="match status" value="1"/>
</dbReference>
<keyword evidence="10" id="KW-1133">Transmembrane helix</keyword>
<evidence type="ECO:0000259" key="11">
    <source>
        <dbReference type="Pfam" id="PF00905"/>
    </source>
</evidence>
<evidence type="ECO:0000313" key="14">
    <source>
        <dbReference type="Proteomes" id="UP001434337"/>
    </source>
</evidence>
<dbReference type="Proteomes" id="UP001434337">
    <property type="component" value="Chromosome"/>
</dbReference>
<evidence type="ECO:0000256" key="9">
    <source>
        <dbReference type="RuleBase" id="RU361140"/>
    </source>
</evidence>